<reference evidence="1 2" key="1">
    <citation type="submission" date="2016-10" db="EMBL/GenBank/DDBJ databases">
        <authorList>
            <person name="de Groot N.N."/>
        </authorList>
    </citation>
    <scope>NUCLEOTIDE SEQUENCE [LARGE SCALE GENOMIC DNA]</scope>
    <source>
        <strain evidence="1 2">DSM 19886</strain>
    </source>
</reference>
<dbReference type="Proteomes" id="UP000199440">
    <property type="component" value="Unassembled WGS sequence"/>
</dbReference>
<accession>A0A1G9QGS1</accession>
<dbReference type="AlphaFoldDB" id="A0A1G9QGS1"/>
<proteinExistence type="predicted"/>
<dbReference type="EMBL" id="FNGV01000005">
    <property type="protein sequence ID" value="SDM09941.1"/>
    <property type="molecule type" value="Genomic_DNA"/>
</dbReference>
<protein>
    <submittedName>
        <fullName evidence="1">Uncharacterized protein</fullName>
    </submittedName>
</protein>
<name>A0A1G9QGS1_9FLAO</name>
<sequence length="60" mass="7025">MDLNYVSVTIEINEFKCEAPLKIRTFINSTKVDKIKNYVPYLNINSIDNYFLVHLLSNKS</sequence>
<dbReference type="STRING" id="192904.SAMN04488514_10524"/>
<gene>
    <name evidence="1" type="ORF">SAMN04488514_10524</name>
</gene>
<evidence type="ECO:0000313" key="1">
    <source>
        <dbReference type="EMBL" id="SDM09941.1"/>
    </source>
</evidence>
<organism evidence="1 2">
    <name type="scientific">Kriegella aquimaris</name>
    <dbReference type="NCBI Taxonomy" id="192904"/>
    <lineage>
        <taxon>Bacteria</taxon>
        <taxon>Pseudomonadati</taxon>
        <taxon>Bacteroidota</taxon>
        <taxon>Flavobacteriia</taxon>
        <taxon>Flavobacteriales</taxon>
        <taxon>Flavobacteriaceae</taxon>
        <taxon>Kriegella</taxon>
    </lineage>
</organism>
<keyword evidence="2" id="KW-1185">Reference proteome</keyword>
<evidence type="ECO:0000313" key="2">
    <source>
        <dbReference type="Proteomes" id="UP000199440"/>
    </source>
</evidence>